<dbReference type="AlphaFoldDB" id="A0A4P9WIK4"/>
<proteinExistence type="predicted"/>
<reference evidence="2" key="1">
    <citation type="journal article" date="2018" name="Nat. Microbiol.">
        <title>Leveraging single-cell genomics to expand the fungal tree of life.</title>
        <authorList>
            <person name="Ahrendt S.R."/>
            <person name="Quandt C.A."/>
            <person name="Ciobanu D."/>
            <person name="Clum A."/>
            <person name="Salamov A."/>
            <person name="Andreopoulos B."/>
            <person name="Cheng J.F."/>
            <person name="Woyke T."/>
            <person name="Pelin A."/>
            <person name="Henrissat B."/>
            <person name="Reynolds N.K."/>
            <person name="Benny G.L."/>
            <person name="Smith M.E."/>
            <person name="James T.Y."/>
            <person name="Grigoriev I.V."/>
        </authorList>
    </citation>
    <scope>NUCLEOTIDE SEQUENCE [LARGE SCALE GENOMIC DNA]</scope>
</reference>
<dbReference type="EMBL" id="KZ994528">
    <property type="protein sequence ID" value="RKO92709.1"/>
    <property type="molecule type" value="Genomic_DNA"/>
</dbReference>
<sequence>MRLVREGSLQQKVVSLLTQAALMGIGLGSNNLTLTDLVASLLAKILPKTHVPRLPQAVGSGKGFGVLPKTIPAGEVSSDGNDVSALNAAANSIDRDTLKSGADYSVILQLWMMDSGFWRDCALTCRAPPFKIVFEASCGSPTHYEGC</sequence>
<organism evidence="1 2">
    <name type="scientific">Blyttiomyces helicus</name>
    <dbReference type="NCBI Taxonomy" id="388810"/>
    <lineage>
        <taxon>Eukaryota</taxon>
        <taxon>Fungi</taxon>
        <taxon>Fungi incertae sedis</taxon>
        <taxon>Chytridiomycota</taxon>
        <taxon>Chytridiomycota incertae sedis</taxon>
        <taxon>Chytridiomycetes</taxon>
        <taxon>Chytridiomycetes incertae sedis</taxon>
        <taxon>Blyttiomyces</taxon>
    </lineage>
</organism>
<evidence type="ECO:0000313" key="1">
    <source>
        <dbReference type="EMBL" id="RKO92709.1"/>
    </source>
</evidence>
<accession>A0A4P9WIK4</accession>
<evidence type="ECO:0000313" key="2">
    <source>
        <dbReference type="Proteomes" id="UP000269721"/>
    </source>
</evidence>
<dbReference type="Proteomes" id="UP000269721">
    <property type="component" value="Unassembled WGS sequence"/>
</dbReference>
<protein>
    <submittedName>
        <fullName evidence="1">Uncharacterized protein</fullName>
    </submittedName>
</protein>
<name>A0A4P9WIK4_9FUNG</name>
<gene>
    <name evidence="1" type="ORF">BDK51DRAFT_29372</name>
</gene>
<keyword evidence="2" id="KW-1185">Reference proteome</keyword>